<protein>
    <submittedName>
        <fullName evidence="2">Arginine deiminase</fullName>
    </submittedName>
</protein>
<dbReference type="Pfam" id="PF02274">
    <property type="entry name" value="ADI"/>
    <property type="match status" value="1"/>
</dbReference>
<comment type="caution">
    <text evidence="2">The sequence shown here is derived from an EMBL/GenBank/DDBJ whole genome shotgun (WGS) entry which is preliminary data.</text>
</comment>
<dbReference type="AlphaFoldDB" id="A0A9Q0LH46"/>
<keyword evidence="3" id="KW-1185">Reference proteome</keyword>
<evidence type="ECO:0000313" key="2">
    <source>
        <dbReference type="EMBL" id="KAJ5072319.1"/>
    </source>
</evidence>
<name>A0A9Q0LH46_ANAIG</name>
<dbReference type="OMA" id="IMLADIM"/>
<evidence type="ECO:0000256" key="1">
    <source>
        <dbReference type="SAM" id="SignalP"/>
    </source>
</evidence>
<dbReference type="SUPFAM" id="SSF55909">
    <property type="entry name" value="Pentein"/>
    <property type="match status" value="1"/>
</dbReference>
<keyword evidence="1" id="KW-0732">Signal</keyword>
<dbReference type="OrthoDB" id="5590314at2759"/>
<proteinExistence type="predicted"/>
<dbReference type="Gene3D" id="3.75.10.10">
    <property type="entry name" value="L-arginine/glycine Amidinotransferase, Chain A"/>
    <property type="match status" value="1"/>
</dbReference>
<dbReference type="PANTHER" id="PTHR47271">
    <property type="entry name" value="ARGININE DEIMINASE"/>
    <property type="match status" value="1"/>
</dbReference>
<reference evidence="2" key="1">
    <citation type="submission" date="2022-10" db="EMBL/GenBank/DDBJ databases">
        <title>Novel sulphate-reducing endosymbionts in the free-living metamonad Anaeramoeba.</title>
        <authorList>
            <person name="Jerlstrom-Hultqvist J."/>
            <person name="Cepicka I."/>
            <person name="Gallot-Lavallee L."/>
            <person name="Salas-Leiva D."/>
            <person name="Curtis B.A."/>
            <person name="Zahonova K."/>
            <person name="Pipaliya S."/>
            <person name="Dacks J."/>
            <person name="Roger A.J."/>
        </authorList>
    </citation>
    <scope>NUCLEOTIDE SEQUENCE</scope>
    <source>
        <strain evidence="2">BMAN</strain>
    </source>
</reference>
<dbReference type="Proteomes" id="UP001149090">
    <property type="component" value="Unassembled WGS sequence"/>
</dbReference>
<organism evidence="2 3">
    <name type="scientific">Anaeramoeba ignava</name>
    <name type="common">Anaerobic marine amoeba</name>
    <dbReference type="NCBI Taxonomy" id="1746090"/>
    <lineage>
        <taxon>Eukaryota</taxon>
        <taxon>Metamonada</taxon>
        <taxon>Anaeramoebidae</taxon>
        <taxon>Anaeramoeba</taxon>
    </lineage>
</organism>
<feature type="chain" id="PRO_5040360316" evidence="1">
    <location>
        <begin position="25"/>
        <end position="406"/>
    </location>
</feature>
<evidence type="ECO:0000313" key="3">
    <source>
        <dbReference type="Proteomes" id="UP001149090"/>
    </source>
</evidence>
<accession>A0A9Q0LH46</accession>
<sequence length="406" mass="46701">MSFSFHISISLFLFFGLIFLVSDSKKLEKFQQVSELDPAELVIVKTPKTAAKFGYHPKGFLYEETPNSEVAKKSHKKFVKVMTKEGVKVVKIDKVFRKLSHEKLEEIAFNFLQYQLAKDSKEVPEKLLYYLSDEHKRDNLRKMSKKQLIDIIFEQPTVIINMTTDLEATHVINRPSANLLFTRDQQIVTAKGLVLGNFGSRQRTPETELMKIFFQILGIPIIGEVPSPARLEGGDFIPFSRDLAFLGVGFYTNMQGANYLMENDLLGSRRLAVVYDEFDMNIQHMHLDTIFNIADESRVVLLDTVIGNTSKIPRIVREYVQNEDSHKYELKREVEFSQFLKEEGFQIIPITDQQQHGYITNFLNLGKRHNGKCLIISVHPDLEKILKEAGYEGKVIYVDYSGITTM</sequence>
<dbReference type="PANTHER" id="PTHR47271:SF2">
    <property type="entry name" value="ARGININE DEIMINASE"/>
    <property type="match status" value="1"/>
</dbReference>
<dbReference type="GO" id="GO:0019546">
    <property type="term" value="P:L-arginine deiminase pathway"/>
    <property type="evidence" value="ECO:0007669"/>
    <property type="project" value="TreeGrafter"/>
</dbReference>
<gene>
    <name evidence="2" type="ORF">M0811_01333</name>
</gene>
<feature type="signal peptide" evidence="1">
    <location>
        <begin position="1"/>
        <end position="24"/>
    </location>
</feature>
<dbReference type="GO" id="GO:0016990">
    <property type="term" value="F:arginine deiminase activity"/>
    <property type="evidence" value="ECO:0007669"/>
    <property type="project" value="TreeGrafter"/>
</dbReference>
<dbReference type="EMBL" id="JAPDFW010000081">
    <property type="protein sequence ID" value="KAJ5072319.1"/>
    <property type="molecule type" value="Genomic_DNA"/>
</dbReference>